<name>A0A914C4T4_9BILA</name>
<dbReference type="Proteomes" id="UP000887540">
    <property type="component" value="Unplaced"/>
</dbReference>
<dbReference type="AlphaFoldDB" id="A0A914C4T4"/>
<dbReference type="InterPro" id="IPR045860">
    <property type="entry name" value="Snake_toxin-like_sf"/>
</dbReference>
<accession>A0A914C4T4</accession>
<keyword evidence="1" id="KW-0732">Signal</keyword>
<evidence type="ECO:0000313" key="3">
    <source>
        <dbReference type="WBParaSite" id="ACRNAN_Path_28.g106.t1"/>
    </source>
</evidence>
<sequence length="96" mass="10953">MHLYFLLYIRTICSLNCYECDSSRGISCNPGIKVNCTSNEDACSTLMDATQTVFQRGCIQYNGTEACESYDGLFACYCYKENCNHKRFLPSLTIKR</sequence>
<protein>
    <submittedName>
        <fullName evidence="3">Uncharacterized protein</fullName>
    </submittedName>
</protein>
<dbReference type="WBParaSite" id="ACRNAN_Path_28.g106.t1">
    <property type="protein sequence ID" value="ACRNAN_Path_28.g106.t1"/>
    <property type="gene ID" value="ACRNAN_Path_28.g106"/>
</dbReference>
<evidence type="ECO:0000313" key="2">
    <source>
        <dbReference type="Proteomes" id="UP000887540"/>
    </source>
</evidence>
<reference evidence="3" key="1">
    <citation type="submission" date="2022-11" db="UniProtKB">
        <authorList>
            <consortium name="WormBaseParasite"/>
        </authorList>
    </citation>
    <scope>IDENTIFICATION</scope>
</reference>
<organism evidence="2 3">
    <name type="scientific">Acrobeloides nanus</name>
    <dbReference type="NCBI Taxonomy" id="290746"/>
    <lineage>
        <taxon>Eukaryota</taxon>
        <taxon>Metazoa</taxon>
        <taxon>Ecdysozoa</taxon>
        <taxon>Nematoda</taxon>
        <taxon>Chromadorea</taxon>
        <taxon>Rhabditida</taxon>
        <taxon>Tylenchina</taxon>
        <taxon>Cephalobomorpha</taxon>
        <taxon>Cephaloboidea</taxon>
        <taxon>Cephalobidae</taxon>
        <taxon>Acrobeloides</taxon>
    </lineage>
</organism>
<keyword evidence="2" id="KW-1185">Reference proteome</keyword>
<evidence type="ECO:0000256" key="1">
    <source>
        <dbReference type="SAM" id="SignalP"/>
    </source>
</evidence>
<feature type="signal peptide" evidence="1">
    <location>
        <begin position="1"/>
        <end position="17"/>
    </location>
</feature>
<dbReference type="SUPFAM" id="SSF57302">
    <property type="entry name" value="Snake toxin-like"/>
    <property type="match status" value="1"/>
</dbReference>
<proteinExistence type="predicted"/>
<feature type="chain" id="PRO_5037985300" evidence="1">
    <location>
        <begin position="18"/>
        <end position="96"/>
    </location>
</feature>